<dbReference type="Proteomes" id="UP000322225">
    <property type="component" value="Chromosome 5"/>
</dbReference>
<reference evidence="1" key="2">
    <citation type="submission" date="2024-01" db="EMBL/GenBank/DDBJ databases">
        <title>Comparative genomics of Cryptococcus and Kwoniella reveals pathogenesis evolution and contrasting modes of karyotype evolution via chromosome fusion or intercentromeric recombination.</title>
        <authorList>
            <person name="Coelho M.A."/>
            <person name="David-Palma M."/>
            <person name="Shea T."/>
            <person name="Bowers K."/>
            <person name="McGinley-Smith S."/>
            <person name="Mohammad A.W."/>
            <person name="Gnirke A."/>
            <person name="Yurkov A.M."/>
            <person name="Nowrousian M."/>
            <person name="Sun S."/>
            <person name="Cuomo C.A."/>
            <person name="Heitman J."/>
        </authorList>
    </citation>
    <scope>NUCLEOTIDE SEQUENCE</scope>
    <source>
        <strain evidence="1">CBS 12478</strain>
    </source>
</reference>
<dbReference type="InterPro" id="IPR052479">
    <property type="entry name" value="GPI-anchor_Adhesion_Reg"/>
</dbReference>
<evidence type="ECO:0000313" key="1">
    <source>
        <dbReference type="EMBL" id="WWD18334.1"/>
    </source>
</evidence>
<dbReference type="PANTHER" id="PTHR35185">
    <property type="entry name" value="SERINE/THREONINE-RICH PROTEIN ADG2-RELATED"/>
    <property type="match status" value="1"/>
</dbReference>
<dbReference type="Pfam" id="PF10342">
    <property type="entry name" value="Kre9_KNH"/>
    <property type="match status" value="1"/>
</dbReference>
<reference evidence="1" key="1">
    <citation type="submission" date="2017-08" db="EMBL/GenBank/DDBJ databases">
        <authorList>
            <person name="Cuomo C."/>
            <person name="Billmyre B."/>
            <person name="Heitman J."/>
        </authorList>
    </citation>
    <scope>NUCLEOTIDE SEQUENCE</scope>
    <source>
        <strain evidence="1">CBS 12478</strain>
    </source>
</reference>
<proteinExistence type="predicted"/>
<dbReference type="EMBL" id="CP144055">
    <property type="protein sequence ID" value="WWD18334.1"/>
    <property type="molecule type" value="Genomic_DNA"/>
</dbReference>
<dbReference type="PANTHER" id="PTHR35185:SF1">
    <property type="entry name" value="UPF0619 GPI-ANCHORED MEMBRANE PROTEIN C1322.10"/>
    <property type="match status" value="1"/>
</dbReference>
<dbReference type="RefSeq" id="XP_031859620.1">
    <property type="nucleotide sequence ID" value="XM_032006039.1"/>
</dbReference>
<organism evidence="1 2">
    <name type="scientific">Kwoniella shandongensis</name>
    <dbReference type="NCBI Taxonomy" id="1734106"/>
    <lineage>
        <taxon>Eukaryota</taxon>
        <taxon>Fungi</taxon>
        <taxon>Dikarya</taxon>
        <taxon>Basidiomycota</taxon>
        <taxon>Agaricomycotina</taxon>
        <taxon>Tremellomycetes</taxon>
        <taxon>Tremellales</taxon>
        <taxon>Cryptococcaceae</taxon>
        <taxon>Kwoniella</taxon>
    </lineage>
</organism>
<dbReference type="AlphaFoldDB" id="A0A5M6BXR2"/>
<accession>A0A5M6BXR2</accession>
<keyword evidence="2" id="KW-1185">Reference proteome</keyword>
<dbReference type="KEGG" id="ksn:43590192"/>
<evidence type="ECO:0000313" key="2">
    <source>
        <dbReference type="Proteomes" id="UP000322225"/>
    </source>
</evidence>
<sequence length="183" mass="18052">MIALKALLSLGLVAAVAQAIQITLPNNSSGWETSGAKLIQWTSVSTDPSNFTITLSPPGDSTKTPIEQNVQTSSGSIVYPPLRDLSPGDGYRISFVSADGGILAQSDQFSVKTGTSTVSATSSQSSSASAASTTAAGTQSSGNAASSAATSAAATTAPSSGADNLAIPSVLLLLVGGVVSLFA</sequence>
<protein>
    <submittedName>
        <fullName evidence="1">Uncharacterized protein</fullName>
    </submittedName>
</protein>
<gene>
    <name evidence="1" type="ORF">CI109_102784</name>
</gene>
<dbReference type="OrthoDB" id="5316007at2759"/>
<dbReference type="GeneID" id="43590192"/>
<dbReference type="InterPro" id="IPR018466">
    <property type="entry name" value="Kre9/Knh1-like_N"/>
</dbReference>
<name>A0A5M6BXR2_9TREE</name>